<reference evidence="1 2" key="1">
    <citation type="submission" date="2024-06" db="EMBL/GenBank/DDBJ databases">
        <title>Novosphingobium rhizovicinus M1R2S20.</title>
        <authorList>
            <person name="Sun J.-Q."/>
        </authorList>
    </citation>
    <scope>NUCLEOTIDE SEQUENCE [LARGE SCALE GENOMIC DNA]</scope>
    <source>
        <strain evidence="1 2">M1R2S20</strain>
    </source>
</reference>
<evidence type="ECO:0000313" key="2">
    <source>
        <dbReference type="Proteomes" id="UP001556118"/>
    </source>
</evidence>
<proteinExistence type="predicted"/>
<name>A0ABV3RBQ9_9SPHN</name>
<organism evidence="1 2">
    <name type="scientific">Novosphingobium rhizovicinum</name>
    <dbReference type="NCBI Taxonomy" id="3228928"/>
    <lineage>
        <taxon>Bacteria</taxon>
        <taxon>Pseudomonadati</taxon>
        <taxon>Pseudomonadota</taxon>
        <taxon>Alphaproteobacteria</taxon>
        <taxon>Sphingomonadales</taxon>
        <taxon>Sphingomonadaceae</taxon>
        <taxon>Novosphingobium</taxon>
    </lineage>
</organism>
<dbReference type="RefSeq" id="WP_367773081.1">
    <property type="nucleotide sequence ID" value="NZ_JBFNXR010000033.1"/>
</dbReference>
<accession>A0ABV3RBQ9</accession>
<gene>
    <name evidence="1" type="ORF">ABUH87_09915</name>
</gene>
<keyword evidence="2" id="KW-1185">Reference proteome</keyword>
<sequence length="88" mass="9650">MFIIGCATLFVLAAWAAIAAICGAWRSYEADVMCLLSERSGEHAERYLTWRITPTGSTVLSAAVTQSAARYRLDDWAHSDLAEQRLAA</sequence>
<comment type="caution">
    <text evidence="1">The sequence shown here is derived from an EMBL/GenBank/DDBJ whole genome shotgun (WGS) entry which is preliminary data.</text>
</comment>
<dbReference type="EMBL" id="JBFNXR010000033">
    <property type="protein sequence ID" value="MEW9855480.1"/>
    <property type="molecule type" value="Genomic_DNA"/>
</dbReference>
<dbReference type="Proteomes" id="UP001556118">
    <property type="component" value="Unassembled WGS sequence"/>
</dbReference>
<protein>
    <submittedName>
        <fullName evidence="1">Uncharacterized protein</fullName>
    </submittedName>
</protein>
<evidence type="ECO:0000313" key="1">
    <source>
        <dbReference type="EMBL" id="MEW9855480.1"/>
    </source>
</evidence>